<dbReference type="Proteomes" id="UP000198217">
    <property type="component" value="Chromosome I"/>
</dbReference>
<name>A0A1C5JY18_9ACTN</name>
<keyword evidence="8" id="KW-1185">Reference proteome</keyword>
<dbReference type="PROSITE" id="PS50977">
    <property type="entry name" value="HTH_TETR_2"/>
    <property type="match status" value="1"/>
</dbReference>
<gene>
    <name evidence="7" type="ORF">GA0070609_5127</name>
</gene>
<dbReference type="GO" id="GO:0045892">
    <property type="term" value="P:negative regulation of DNA-templated transcription"/>
    <property type="evidence" value="ECO:0007669"/>
    <property type="project" value="UniProtKB-ARBA"/>
</dbReference>
<dbReference type="PROSITE" id="PS01081">
    <property type="entry name" value="HTH_TETR_1"/>
    <property type="match status" value="1"/>
</dbReference>
<dbReference type="EMBL" id="LT607750">
    <property type="protein sequence ID" value="SCG75484.1"/>
    <property type="molecule type" value="Genomic_DNA"/>
</dbReference>
<dbReference type="Pfam" id="PF00440">
    <property type="entry name" value="TetR_N"/>
    <property type="match status" value="1"/>
</dbReference>
<evidence type="ECO:0000256" key="5">
    <source>
        <dbReference type="PROSITE-ProRule" id="PRU00335"/>
    </source>
</evidence>
<dbReference type="InterPro" id="IPR039538">
    <property type="entry name" value="BetI_C"/>
</dbReference>
<feature type="DNA-binding region" description="H-T-H motif" evidence="5">
    <location>
        <begin position="36"/>
        <end position="55"/>
    </location>
</feature>
<evidence type="ECO:0000256" key="2">
    <source>
        <dbReference type="ARBA" id="ARBA00023015"/>
    </source>
</evidence>
<dbReference type="PANTHER" id="PTHR30055:SF229">
    <property type="entry name" value="HTH-TYPE TRANSCRIPTIONAL REPRESSOR RV1474C"/>
    <property type="match status" value="1"/>
</dbReference>
<keyword evidence="1" id="KW-0678">Repressor</keyword>
<dbReference type="InterPro" id="IPR050109">
    <property type="entry name" value="HTH-type_TetR-like_transc_reg"/>
</dbReference>
<evidence type="ECO:0000259" key="6">
    <source>
        <dbReference type="PROSITE" id="PS50977"/>
    </source>
</evidence>
<keyword evidence="4" id="KW-0804">Transcription</keyword>
<evidence type="ECO:0000256" key="1">
    <source>
        <dbReference type="ARBA" id="ARBA00022491"/>
    </source>
</evidence>
<dbReference type="GO" id="GO:0003700">
    <property type="term" value="F:DNA-binding transcription factor activity"/>
    <property type="evidence" value="ECO:0007669"/>
    <property type="project" value="TreeGrafter"/>
</dbReference>
<dbReference type="GO" id="GO:0000976">
    <property type="term" value="F:transcription cis-regulatory region binding"/>
    <property type="evidence" value="ECO:0007669"/>
    <property type="project" value="TreeGrafter"/>
</dbReference>
<dbReference type="InterPro" id="IPR001647">
    <property type="entry name" value="HTH_TetR"/>
</dbReference>
<dbReference type="InterPro" id="IPR023772">
    <property type="entry name" value="DNA-bd_HTH_TetR-type_CS"/>
</dbReference>
<dbReference type="SUPFAM" id="SSF48498">
    <property type="entry name" value="Tetracyclin repressor-like, C-terminal domain"/>
    <property type="match status" value="1"/>
</dbReference>
<sequence>MYPVPRVSAEHLAARRRQIVDAARRCFLREGFHRTSMQDVIAEAGLSVGAVYRYFPSKNDLINAIAEEAVSGAGEVLAGLARHDPPLPLVEALDRVLTYVETQLGADGVLRIAIQVWGEAQRDPALAAFVAEKYTGFRSQFGLLVRRAQQAGELPAGTDPDAIAAALFALVPGWFTQRILTGGPDRRTYLAGVRALLGATPLD</sequence>
<keyword evidence="2" id="KW-0805">Transcription regulation</keyword>
<accession>A0A1C5JY18</accession>
<evidence type="ECO:0000313" key="8">
    <source>
        <dbReference type="Proteomes" id="UP000198217"/>
    </source>
</evidence>
<dbReference type="InterPro" id="IPR009057">
    <property type="entry name" value="Homeodomain-like_sf"/>
</dbReference>
<evidence type="ECO:0000256" key="4">
    <source>
        <dbReference type="ARBA" id="ARBA00023163"/>
    </source>
</evidence>
<dbReference type="Gene3D" id="1.10.357.10">
    <property type="entry name" value="Tetracycline Repressor, domain 2"/>
    <property type="match status" value="1"/>
</dbReference>
<dbReference type="FunFam" id="1.10.10.60:FF:000141">
    <property type="entry name" value="TetR family transcriptional regulator"/>
    <property type="match status" value="1"/>
</dbReference>
<dbReference type="SUPFAM" id="SSF46689">
    <property type="entry name" value="Homeodomain-like"/>
    <property type="match status" value="1"/>
</dbReference>
<dbReference type="InterPro" id="IPR036271">
    <property type="entry name" value="Tet_transcr_reg_TetR-rel_C_sf"/>
</dbReference>
<dbReference type="PRINTS" id="PR00455">
    <property type="entry name" value="HTHTETR"/>
</dbReference>
<reference evidence="7 8" key="1">
    <citation type="submission" date="2016-06" db="EMBL/GenBank/DDBJ databases">
        <authorList>
            <person name="Kjaerup R.B."/>
            <person name="Dalgaard T.S."/>
            <person name="Juul-Madsen H.R."/>
        </authorList>
    </citation>
    <scope>NUCLEOTIDE SEQUENCE [LARGE SCALE GENOMIC DNA]</scope>
    <source>
        <strain evidence="7 8">DSM 43904</strain>
    </source>
</reference>
<dbReference type="PANTHER" id="PTHR30055">
    <property type="entry name" value="HTH-TYPE TRANSCRIPTIONAL REGULATOR RUTR"/>
    <property type="match status" value="1"/>
</dbReference>
<keyword evidence="3 5" id="KW-0238">DNA-binding</keyword>
<protein>
    <submittedName>
        <fullName evidence="7">Transcriptional regulator, TetR family</fullName>
    </submittedName>
</protein>
<evidence type="ECO:0000313" key="7">
    <source>
        <dbReference type="EMBL" id="SCG75484.1"/>
    </source>
</evidence>
<dbReference type="Pfam" id="PF13977">
    <property type="entry name" value="TetR_C_6"/>
    <property type="match status" value="1"/>
</dbReference>
<proteinExistence type="predicted"/>
<organism evidence="7 8">
    <name type="scientific">Micromonospora echinaurantiaca</name>
    <dbReference type="NCBI Taxonomy" id="47857"/>
    <lineage>
        <taxon>Bacteria</taxon>
        <taxon>Bacillati</taxon>
        <taxon>Actinomycetota</taxon>
        <taxon>Actinomycetes</taxon>
        <taxon>Micromonosporales</taxon>
        <taxon>Micromonosporaceae</taxon>
        <taxon>Micromonospora</taxon>
    </lineage>
</organism>
<feature type="domain" description="HTH tetR-type" evidence="6">
    <location>
        <begin position="13"/>
        <end position="73"/>
    </location>
</feature>
<dbReference type="AlphaFoldDB" id="A0A1C5JY18"/>
<evidence type="ECO:0000256" key="3">
    <source>
        <dbReference type="ARBA" id="ARBA00023125"/>
    </source>
</evidence>